<accession>A0ABQ5QAU2</accession>
<dbReference type="PROSITE" id="PS51679">
    <property type="entry name" value="SAM_MT_C5"/>
    <property type="match status" value="1"/>
</dbReference>
<dbReference type="Proteomes" id="UP001165089">
    <property type="component" value="Unassembled WGS sequence"/>
</dbReference>
<dbReference type="EMBL" id="BSDD01000007">
    <property type="protein sequence ID" value="GLH71486.1"/>
    <property type="molecule type" value="Genomic_DNA"/>
</dbReference>
<dbReference type="PRINTS" id="PR00105">
    <property type="entry name" value="C5METTRFRASE"/>
</dbReference>
<evidence type="ECO:0000256" key="6">
    <source>
        <dbReference type="ARBA" id="ARBA00047422"/>
    </source>
</evidence>
<evidence type="ECO:0000256" key="2">
    <source>
        <dbReference type="ARBA" id="ARBA00022603"/>
    </source>
</evidence>
<sequence length="287" mass="31521">MRVLELFSGLGGWRLALGNRGAVAAAYDVSEAANATYALNHGDQPKPRELATIPLQQLAAHGADTWLLSPPCQPFCRMGNHGGLADRRSRAFRHLMDLFREAPPERLVLENVGGFLGSDAHALLLERLRAHGLHRLELQACPSRFGLPNQRPRVFVVASRRPLAARPLPDLPPRRIAECLDAEEDGTLYLPEAALARHRHGMDFVTAEDCRSTCFIGGYGQRFVGSGSFLRSTLGVRRFSPAEVARLLGLPEGFRFPPEVSREARYRLLGNGLSIPVAAWALSHLDA</sequence>
<dbReference type="InterPro" id="IPR050750">
    <property type="entry name" value="C5-MTase"/>
</dbReference>
<evidence type="ECO:0000313" key="9">
    <source>
        <dbReference type="Proteomes" id="UP001165089"/>
    </source>
</evidence>
<evidence type="ECO:0000256" key="7">
    <source>
        <dbReference type="PROSITE-ProRule" id="PRU01016"/>
    </source>
</evidence>
<dbReference type="PANTHER" id="PTHR46098:SF1">
    <property type="entry name" value="TRNA (CYTOSINE(38)-C(5))-METHYLTRANSFERASE"/>
    <property type="match status" value="1"/>
</dbReference>
<organism evidence="8 9">
    <name type="scientific">Geothrix rubra</name>
    <dbReference type="NCBI Taxonomy" id="2927977"/>
    <lineage>
        <taxon>Bacteria</taxon>
        <taxon>Pseudomonadati</taxon>
        <taxon>Acidobacteriota</taxon>
        <taxon>Holophagae</taxon>
        <taxon>Holophagales</taxon>
        <taxon>Holophagaceae</taxon>
        <taxon>Geothrix</taxon>
    </lineage>
</organism>
<name>A0ABQ5QAU2_9BACT</name>
<dbReference type="PANTHER" id="PTHR46098">
    <property type="entry name" value="TRNA (CYTOSINE(38)-C(5))-METHYLTRANSFERASE"/>
    <property type="match status" value="1"/>
</dbReference>
<dbReference type="InterPro" id="IPR029063">
    <property type="entry name" value="SAM-dependent_MTases_sf"/>
</dbReference>
<keyword evidence="4 7" id="KW-0949">S-adenosyl-L-methionine</keyword>
<dbReference type="GO" id="GO:0008168">
    <property type="term" value="F:methyltransferase activity"/>
    <property type="evidence" value="ECO:0007669"/>
    <property type="project" value="UniProtKB-KW"/>
</dbReference>
<feature type="active site" evidence="7">
    <location>
        <position position="72"/>
    </location>
</feature>
<dbReference type="RefSeq" id="WP_285727853.1">
    <property type="nucleotide sequence ID" value="NZ_BSDD01000007.1"/>
</dbReference>
<keyword evidence="5" id="KW-0680">Restriction system</keyword>
<comment type="catalytic activity">
    <reaction evidence="6">
        <text>a 2'-deoxycytidine in DNA + S-adenosyl-L-methionine = a 5-methyl-2'-deoxycytidine in DNA + S-adenosyl-L-homocysteine + H(+)</text>
        <dbReference type="Rhea" id="RHEA:13681"/>
        <dbReference type="Rhea" id="RHEA-COMP:11369"/>
        <dbReference type="Rhea" id="RHEA-COMP:11370"/>
        <dbReference type="ChEBI" id="CHEBI:15378"/>
        <dbReference type="ChEBI" id="CHEBI:57856"/>
        <dbReference type="ChEBI" id="CHEBI:59789"/>
        <dbReference type="ChEBI" id="CHEBI:85452"/>
        <dbReference type="ChEBI" id="CHEBI:85454"/>
        <dbReference type="EC" id="2.1.1.37"/>
    </reaction>
</comment>
<keyword evidence="2 7" id="KW-0489">Methyltransferase</keyword>
<dbReference type="Pfam" id="PF00145">
    <property type="entry name" value="DNA_methylase"/>
    <property type="match status" value="2"/>
</dbReference>
<comment type="similarity">
    <text evidence="7">Belongs to the class I-like SAM-binding methyltransferase superfamily. C5-methyltransferase family.</text>
</comment>
<dbReference type="Gene3D" id="3.40.50.150">
    <property type="entry name" value="Vaccinia Virus protein VP39"/>
    <property type="match status" value="1"/>
</dbReference>
<evidence type="ECO:0000256" key="4">
    <source>
        <dbReference type="ARBA" id="ARBA00022691"/>
    </source>
</evidence>
<proteinExistence type="inferred from homology"/>
<keyword evidence="3 7" id="KW-0808">Transferase</keyword>
<evidence type="ECO:0000256" key="5">
    <source>
        <dbReference type="ARBA" id="ARBA00022747"/>
    </source>
</evidence>
<gene>
    <name evidence="8" type="ORF">GETHPA_30200</name>
</gene>
<dbReference type="EC" id="2.1.1.37" evidence="1"/>
<keyword evidence="9" id="KW-1185">Reference proteome</keyword>
<evidence type="ECO:0000313" key="8">
    <source>
        <dbReference type="EMBL" id="GLH71486.1"/>
    </source>
</evidence>
<dbReference type="InterPro" id="IPR001525">
    <property type="entry name" value="C5_MeTfrase"/>
</dbReference>
<comment type="caution">
    <text evidence="8">The sequence shown here is derived from an EMBL/GenBank/DDBJ whole genome shotgun (WGS) entry which is preliminary data.</text>
</comment>
<dbReference type="Gene3D" id="3.90.120.10">
    <property type="entry name" value="DNA Methylase, subunit A, domain 2"/>
    <property type="match status" value="1"/>
</dbReference>
<evidence type="ECO:0000256" key="1">
    <source>
        <dbReference type="ARBA" id="ARBA00011975"/>
    </source>
</evidence>
<protein>
    <recommendedName>
        <fullName evidence="1">DNA (cytosine-5-)-methyltransferase</fullName>
        <ecNumber evidence="1">2.1.1.37</ecNumber>
    </recommendedName>
</protein>
<evidence type="ECO:0000256" key="3">
    <source>
        <dbReference type="ARBA" id="ARBA00022679"/>
    </source>
</evidence>
<dbReference type="GO" id="GO:0032259">
    <property type="term" value="P:methylation"/>
    <property type="evidence" value="ECO:0007669"/>
    <property type="project" value="UniProtKB-KW"/>
</dbReference>
<reference evidence="8 9" key="1">
    <citation type="journal article" date="2023" name="Antonie Van Leeuwenhoek">
        <title>Mesoterricola silvestris gen. nov., sp. nov., Mesoterricola sediminis sp. nov., Geothrix oryzae sp. nov., Geothrix edaphica sp. nov., Geothrix rubra sp. nov., and Geothrix limicola sp. nov., six novel members of Acidobacteriota isolated from soils.</title>
        <authorList>
            <person name="Itoh H."/>
            <person name="Sugisawa Y."/>
            <person name="Mise K."/>
            <person name="Xu Z."/>
            <person name="Kuniyasu M."/>
            <person name="Ushijima N."/>
            <person name="Kawano K."/>
            <person name="Kobayashi E."/>
            <person name="Shiratori Y."/>
            <person name="Masuda Y."/>
            <person name="Senoo K."/>
        </authorList>
    </citation>
    <scope>NUCLEOTIDE SEQUENCE [LARGE SCALE GENOMIC DNA]</scope>
    <source>
        <strain evidence="8 9">Red803</strain>
    </source>
</reference>
<dbReference type="SUPFAM" id="SSF53335">
    <property type="entry name" value="S-adenosyl-L-methionine-dependent methyltransferases"/>
    <property type="match status" value="1"/>
</dbReference>